<feature type="binding site" evidence="10">
    <location>
        <position position="51"/>
    </location>
    <ligand>
        <name>NAD(+)</name>
        <dbReference type="ChEBI" id="CHEBI:57540"/>
    </ligand>
</feature>
<dbReference type="InterPro" id="IPR015955">
    <property type="entry name" value="Lactate_DH/Glyco_Ohase_4_C"/>
</dbReference>
<dbReference type="Gene3D" id="3.90.110.10">
    <property type="entry name" value="Lactate dehydrogenase/glycoside hydrolase, family 4, C-terminal"/>
    <property type="match status" value="1"/>
</dbReference>
<sequence>MPHSLTASLTKVSILGAAGGIGQSLSLLLKTQLNMYLGDLQNTHIHLALYDVNQNVLEGFAADLSHVDTPISVSYHSSSTPNGIRDCLVNTDLILIPAGVPRKPGMTREDLLSINAGIISQLTESIEAHADLSRVFVLIISNPVNSLVPVMVEKLNRSAASEGLQIERRVFGITTLDTVRASTFLREVMVKHDPTTISDPLPQVPVIGGHSGETIMPLFSLAQPFWQLSADERKYLVHRVQFGGDEIVKAKKGLGSATLSMAHAAFKETVKFLTLIIGKSRTIQGTFYISLLNREKAPVNESARKLLPLIANQPYFSVPVTIEPANGYTDIYYKIVEVMDKYERNTMLPQCLSKIGSSIEAGVSIGSADKS</sequence>
<feature type="domain" description="Lactate/malate dehydrogenase C-terminal" evidence="14">
    <location>
        <begin position="174"/>
        <end position="363"/>
    </location>
</feature>
<keyword evidence="4 12" id="KW-0816">Tricarboxylic acid cycle</keyword>
<feature type="binding site" evidence="9">
    <location>
        <position position="108"/>
    </location>
    <ligand>
        <name>substrate</name>
    </ligand>
</feature>
<evidence type="ECO:0000256" key="7">
    <source>
        <dbReference type="ARBA" id="ARBA00048313"/>
    </source>
</evidence>
<evidence type="ECO:0000256" key="4">
    <source>
        <dbReference type="ARBA" id="ARBA00022532"/>
    </source>
</evidence>
<dbReference type="InterPro" id="IPR022383">
    <property type="entry name" value="Lactate/malate_DH_C"/>
</dbReference>
<evidence type="ECO:0000256" key="12">
    <source>
        <dbReference type="RuleBase" id="RU003405"/>
    </source>
</evidence>
<evidence type="ECO:0000313" key="15">
    <source>
        <dbReference type="EMBL" id="QLG73704.1"/>
    </source>
</evidence>
<evidence type="ECO:0000259" key="13">
    <source>
        <dbReference type="Pfam" id="PF00056"/>
    </source>
</evidence>
<dbReference type="FunFam" id="3.40.50.720:FF:000268">
    <property type="entry name" value="Malate dehydrogenase"/>
    <property type="match status" value="1"/>
</dbReference>
<feature type="binding site" evidence="10">
    <location>
        <begin position="16"/>
        <end position="22"/>
    </location>
    <ligand>
        <name>NAD(+)</name>
        <dbReference type="ChEBI" id="CHEBI:57540"/>
    </ligand>
</feature>
<evidence type="ECO:0000313" key="16">
    <source>
        <dbReference type="Proteomes" id="UP000509704"/>
    </source>
</evidence>
<dbReference type="InterPro" id="IPR036291">
    <property type="entry name" value="NAD(P)-bd_dom_sf"/>
</dbReference>
<dbReference type="PROSITE" id="PS00068">
    <property type="entry name" value="MDH"/>
    <property type="match status" value="1"/>
</dbReference>
<dbReference type="Gene3D" id="3.40.50.720">
    <property type="entry name" value="NAD(P)-binding Rossmann-like Domain"/>
    <property type="match status" value="1"/>
</dbReference>
<dbReference type="PIRSF" id="PIRSF000102">
    <property type="entry name" value="Lac_mal_DH"/>
    <property type="match status" value="1"/>
</dbReference>
<evidence type="ECO:0000256" key="8">
    <source>
        <dbReference type="PIRSR" id="PIRSR000102-1"/>
    </source>
</evidence>
<evidence type="ECO:0000256" key="6">
    <source>
        <dbReference type="ARBA" id="ARBA00023027"/>
    </source>
</evidence>
<dbReference type="PANTHER" id="PTHR11540:SF16">
    <property type="entry name" value="MALATE DEHYDROGENASE, MITOCHONDRIAL"/>
    <property type="match status" value="1"/>
</dbReference>
<evidence type="ECO:0000256" key="5">
    <source>
        <dbReference type="ARBA" id="ARBA00023002"/>
    </source>
</evidence>
<dbReference type="NCBIfam" id="TIGR01772">
    <property type="entry name" value="MDH_euk_gproteo"/>
    <property type="match status" value="1"/>
</dbReference>
<keyword evidence="5 11" id="KW-0560">Oxidoreductase</keyword>
<dbReference type="InterPro" id="IPR001252">
    <property type="entry name" value="Malate_DH_AS"/>
</dbReference>
<evidence type="ECO:0000256" key="1">
    <source>
        <dbReference type="ARBA" id="ARBA00008824"/>
    </source>
</evidence>
<dbReference type="OrthoDB" id="4069699at2759"/>
<accession>A0A7H9B5R8</accession>
<feature type="binding site" evidence="9">
    <location>
        <position position="180"/>
    </location>
    <ligand>
        <name>substrate</name>
    </ligand>
</feature>
<dbReference type="Proteomes" id="UP000509704">
    <property type="component" value="Chromosome 6"/>
</dbReference>
<dbReference type="Pfam" id="PF00056">
    <property type="entry name" value="Ldh_1_N"/>
    <property type="match status" value="1"/>
</dbReference>
<keyword evidence="16" id="KW-1185">Reference proteome</keyword>
<reference evidence="15 16" key="1">
    <citation type="submission" date="2020-07" db="EMBL/GenBank/DDBJ databases">
        <title>The yeast mating-type switching endonuclease HO is a domesticated member of an unorthodox homing genetic element family.</title>
        <authorList>
            <person name="Coughlan A.Y."/>
            <person name="Lombardi L."/>
            <person name="Braun-Galleani S."/>
            <person name="Martos A.R."/>
            <person name="Galeote V."/>
            <person name="Bigey F."/>
            <person name="Dequin S."/>
            <person name="Byrne K.P."/>
            <person name="Wolfe K.H."/>
        </authorList>
    </citation>
    <scope>NUCLEOTIDE SEQUENCE [LARGE SCALE GENOMIC DNA]</scope>
    <source>
        <strain evidence="15 16">NRRL Y-6702</strain>
    </source>
</reference>
<feature type="binding site" evidence="9">
    <location>
        <position position="102"/>
    </location>
    <ligand>
        <name>substrate</name>
    </ligand>
</feature>
<dbReference type="PANTHER" id="PTHR11540">
    <property type="entry name" value="MALATE AND LACTATE DEHYDROGENASE"/>
    <property type="match status" value="1"/>
</dbReference>
<dbReference type="GO" id="GO:0070013">
    <property type="term" value="C:intracellular organelle lumen"/>
    <property type="evidence" value="ECO:0007669"/>
    <property type="project" value="UniProtKB-ARBA"/>
</dbReference>
<dbReference type="InterPro" id="IPR001557">
    <property type="entry name" value="L-lactate/malate_DH"/>
</dbReference>
<feature type="domain" description="Lactate/malate dehydrogenase N-terminal" evidence="13">
    <location>
        <begin position="10"/>
        <end position="155"/>
    </location>
</feature>
<dbReference type="KEGG" id="zmk:HG535_0F02150"/>
<dbReference type="GO" id="GO:0005829">
    <property type="term" value="C:cytosol"/>
    <property type="evidence" value="ECO:0007669"/>
    <property type="project" value="TreeGrafter"/>
</dbReference>
<dbReference type="GeneID" id="59237463"/>
<evidence type="ECO:0000259" key="14">
    <source>
        <dbReference type="Pfam" id="PF02866"/>
    </source>
</evidence>
<dbReference type="GO" id="GO:0030060">
    <property type="term" value="F:L-malate dehydrogenase (NAD+) activity"/>
    <property type="evidence" value="ECO:0007669"/>
    <property type="project" value="UniProtKB-EC"/>
</dbReference>
<keyword evidence="6 10" id="KW-0520">NAD</keyword>
<protein>
    <recommendedName>
        <fullName evidence="3 12">Malate dehydrogenase</fullName>
        <ecNumber evidence="3 12">1.1.1.37</ecNumber>
    </recommendedName>
</protein>
<evidence type="ECO:0000256" key="9">
    <source>
        <dbReference type="PIRSR" id="PIRSR000102-2"/>
    </source>
</evidence>
<comment type="catalytic activity">
    <reaction evidence="7 12">
        <text>(S)-malate + NAD(+) = oxaloacetate + NADH + H(+)</text>
        <dbReference type="Rhea" id="RHEA:21432"/>
        <dbReference type="ChEBI" id="CHEBI:15378"/>
        <dbReference type="ChEBI" id="CHEBI:15589"/>
        <dbReference type="ChEBI" id="CHEBI:16452"/>
        <dbReference type="ChEBI" id="CHEBI:57540"/>
        <dbReference type="ChEBI" id="CHEBI:57945"/>
        <dbReference type="EC" id="1.1.1.37"/>
    </reaction>
</comment>
<feature type="binding site" evidence="9">
    <location>
        <position position="142"/>
    </location>
    <ligand>
        <name>substrate</name>
    </ligand>
</feature>
<proteinExistence type="inferred from homology"/>
<name>A0A7H9B5R8_ZYGMR</name>
<gene>
    <name evidence="15" type="ORF">HG535_0F02150</name>
</gene>
<dbReference type="EC" id="1.1.1.37" evidence="3 12"/>
<dbReference type="InterPro" id="IPR001236">
    <property type="entry name" value="Lactate/malate_DH_N"/>
</dbReference>
<dbReference type="InterPro" id="IPR010097">
    <property type="entry name" value="Malate_DH_type1"/>
</dbReference>
<dbReference type="GO" id="GO:0006099">
    <property type="term" value="P:tricarboxylic acid cycle"/>
    <property type="evidence" value="ECO:0007669"/>
    <property type="project" value="UniProtKB-KW"/>
</dbReference>
<comment type="subunit">
    <text evidence="2">Homodimer.</text>
</comment>
<feature type="active site" description="Proton acceptor" evidence="8">
    <location>
        <position position="210"/>
    </location>
</feature>
<feature type="binding site" evidence="10">
    <location>
        <begin position="140"/>
        <end position="142"/>
    </location>
    <ligand>
        <name>NAD(+)</name>
        <dbReference type="ChEBI" id="CHEBI:57540"/>
    </ligand>
</feature>
<dbReference type="GO" id="GO:0006108">
    <property type="term" value="P:malate metabolic process"/>
    <property type="evidence" value="ECO:0007669"/>
    <property type="project" value="InterPro"/>
</dbReference>
<dbReference type="RefSeq" id="XP_037145430.1">
    <property type="nucleotide sequence ID" value="XM_037289535.1"/>
</dbReference>
<feature type="binding site" evidence="10">
    <location>
        <position position="115"/>
    </location>
    <ligand>
        <name>NAD(+)</name>
        <dbReference type="ChEBI" id="CHEBI:57540"/>
    </ligand>
</feature>
<evidence type="ECO:0000256" key="11">
    <source>
        <dbReference type="RuleBase" id="RU003369"/>
    </source>
</evidence>
<dbReference type="AlphaFoldDB" id="A0A7H9B5R8"/>
<evidence type="ECO:0000256" key="10">
    <source>
        <dbReference type="PIRSR" id="PIRSR000102-3"/>
    </source>
</evidence>
<dbReference type="SUPFAM" id="SSF56327">
    <property type="entry name" value="LDH C-terminal domain-like"/>
    <property type="match status" value="1"/>
</dbReference>
<dbReference type="FunFam" id="3.90.110.10:FF:000009">
    <property type="entry name" value="Malate dehydrogenase"/>
    <property type="match status" value="1"/>
</dbReference>
<evidence type="ECO:0000256" key="3">
    <source>
        <dbReference type="ARBA" id="ARBA00012995"/>
    </source>
</evidence>
<dbReference type="SUPFAM" id="SSF51735">
    <property type="entry name" value="NAD(P)-binding Rossmann-fold domains"/>
    <property type="match status" value="1"/>
</dbReference>
<dbReference type="EMBL" id="CP058609">
    <property type="protein sequence ID" value="QLG73704.1"/>
    <property type="molecule type" value="Genomic_DNA"/>
</dbReference>
<evidence type="ECO:0000256" key="2">
    <source>
        <dbReference type="ARBA" id="ARBA00011738"/>
    </source>
</evidence>
<feature type="binding site" evidence="10">
    <location>
        <position position="261"/>
    </location>
    <ligand>
        <name>NAD(+)</name>
        <dbReference type="ChEBI" id="CHEBI:57540"/>
    </ligand>
</feature>
<organism evidence="15 16">
    <name type="scientific">Zygotorulaspora mrakii</name>
    <name type="common">Zygosaccharomyces mrakii</name>
    <dbReference type="NCBI Taxonomy" id="42260"/>
    <lineage>
        <taxon>Eukaryota</taxon>
        <taxon>Fungi</taxon>
        <taxon>Dikarya</taxon>
        <taxon>Ascomycota</taxon>
        <taxon>Saccharomycotina</taxon>
        <taxon>Saccharomycetes</taxon>
        <taxon>Saccharomycetales</taxon>
        <taxon>Saccharomycetaceae</taxon>
        <taxon>Zygotorulaspora</taxon>
    </lineage>
</organism>
<comment type="similarity">
    <text evidence="1">Belongs to the LDH/MDH superfamily. MDH type 1 family.</text>
</comment>
<dbReference type="Pfam" id="PF02866">
    <property type="entry name" value="Ldh_1_C"/>
    <property type="match status" value="1"/>
</dbReference>